<sequence>MLLSAFLVVLCAVGATSSASDQCRPTPESVCASLYAGRSTLSSPCQDSSSSCQETFTRIRTDFPTWQVANQLLAQKEINDKEKCTRLEKPGSSSGSNFCASSFMNGMGTYKRCADCQQIFEHMQPAETHSPCDPNACGENFNLCLNINSKILQKSRWTPLTSDKCVEFVNSLRKDKDVVNDLFIPEDTNTLKAGCDVVRRYSQEHTTAAMYWEKLLGGETETDETRRKNPATVLSPSVLALSQRLHGGLDALMTSPSYLHMLIESNPEYLEKFLNMPSLVKALDAATRLHSAQDLRGVVAATHTAELWTAVKNREISLAESAKDLESSCYQFKGVSGKELKGALSAISSAAQAYTEPEENIRNDRGAAQEKGEQVVTFLQRWFEQKKKEEDKSAAEIGKLINEELTELKGQLTDLSQVVIAFNDSENPHASVWSSSLASLRSLPETLSKVLVGWFDQIAQAYPQETPSVITEELPKMKETVALLEADLAVVGTN</sequence>
<dbReference type="VEuPathDB" id="CryptoDB:Cvel_19345"/>
<organism evidence="2">
    <name type="scientific">Chromera velia CCMP2878</name>
    <dbReference type="NCBI Taxonomy" id="1169474"/>
    <lineage>
        <taxon>Eukaryota</taxon>
        <taxon>Sar</taxon>
        <taxon>Alveolata</taxon>
        <taxon>Colpodellida</taxon>
        <taxon>Chromeraceae</taxon>
        <taxon>Chromera</taxon>
    </lineage>
</organism>
<feature type="chain" id="PRO_5005189934" evidence="1">
    <location>
        <begin position="19"/>
        <end position="494"/>
    </location>
</feature>
<name>A0A0G4FYB1_9ALVE</name>
<dbReference type="AlphaFoldDB" id="A0A0G4FYB1"/>
<feature type="signal peptide" evidence="1">
    <location>
        <begin position="1"/>
        <end position="18"/>
    </location>
</feature>
<accession>A0A0G4FYB1</accession>
<protein>
    <submittedName>
        <fullName evidence="2">Uncharacterized protein</fullName>
    </submittedName>
</protein>
<evidence type="ECO:0000313" key="2">
    <source>
        <dbReference type="EMBL" id="CEM20345.1"/>
    </source>
</evidence>
<evidence type="ECO:0000256" key="1">
    <source>
        <dbReference type="SAM" id="SignalP"/>
    </source>
</evidence>
<gene>
    <name evidence="2" type="ORF">Cvel_19345</name>
</gene>
<dbReference type="PhylomeDB" id="A0A0G4FYB1"/>
<reference evidence="2" key="1">
    <citation type="submission" date="2014-11" db="EMBL/GenBank/DDBJ databases">
        <authorList>
            <person name="Otto D Thomas"/>
            <person name="Naeem Raeece"/>
        </authorList>
    </citation>
    <scope>NUCLEOTIDE SEQUENCE</scope>
</reference>
<keyword evidence="1" id="KW-0732">Signal</keyword>
<dbReference type="EMBL" id="CDMZ01000730">
    <property type="protein sequence ID" value="CEM20345.1"/>
    <property type="molecule type" value="Genomic_DNA"/>
</dbReference>
<proteinExistence type="predicted"/>